<dbReference type="Pfam" id="PF13517">
    <property type="entry name" value="FG-GAP_3"/>
    <property type="match status" value="1"/>
</dbReference>
<dbReference type="InterPro" id="IPR028994">
    <property type="entry name" value="Integrin_alpha_N"/>
</dbReference>
<dbReference type="PANTHER" id="PTHR32305:SF15">
    <property type="entry name" value="PROTEIN RHSA-RELATED"/>
    <property type="match status" value="1"/>
</dbReference>
<evidence type="ECO:0000256" key="2">
    <source>
        <dbReference type="ARBA" id="ARBA00022525"/>
    </source>
</evidence>
<dbReference type="Pfam" id="PF12255">
    <property type="entry name" value="TcdB_toxin_midC"/>
    <property type="match status" value="1"/>
</dbReference>
<dbReference type="InterPro" id="IPR006530">
    <property type="entry name" value="YD"/>
</dbReference>
<dbReference type="OrthoDB" id="5445630at2"/>
<feature type="domain" description="Insecticide toxin TcdB middle/N-terminal" evidence="7">
    <location>
        <begin position="714"/>
        <end position="843"/>
    </location>
</feature>
<protein>
    <submittedName>
        <fullName evidence="8">FG-GAP/YD repeat-containing protein</fullName>
    </submittedName>
</protein>
<dbReference type="NCBIfam" id="TIGR01643">
    <property type="entry name" value="YD_repeat_2x"/>
    <property type="match status" value="1"/>
</dbReference>
<dbReference type="Pfam" id="PF12256">
    <property type="entry name" value="TcdB_toxin_midN"/>
    <property type="match status" value="1"/>
</dbReference>
<dbReference type="GO" id="GO:0005737">
    <property type="term" value="C:cytoplasm"/>
    <property type="evidence" value="ECO:0007669"/>
    <property type="project" value="InterPro"/>
</dbReference>
<dbReference type="Gene3D" id="2.180.10.10">
    <property type="entry name" value="RHS repeat-associated core"/>
    <property type="match status" value="1"/>
</dbReference>
<evidence type="ECO:0000256" key="3">
    <source>
        <dbReference type="ARBA" id="ARBA00022729"/>
    </source>
</evidence>
<dbReference type="PRINTS" id="PR01341">
    <property type="entry name" value="SALSPVBPROT"/>
</dbReference>
<keyword evidence="4" id="KW-0843">Virulence</keyword>
<comment type="caution">
    <text evidence="8">The sequence shown here is derived from an EMBL/GenBank/DDBJ whole genome shotgun (WGS) entry which is preliminary data.</text>
</comment>
<dbReference type="PANTHER" id="PTHR32305">
    <property type="match status" value="1"/>
</dbReference>
<organism evidence="8 9">
    <name type="scientific">Caballeronia choica</name>
    <dbReference type="NCBI Taxonomy" id="326476"/>
    <lineage>
        <taxon>Bacteria</taxon>
        <taxon>Pseudomonadati</taxon>
        <taxon>Pseudomonadota</taxon>
        <taxon>Betaproteobacteria</taxon>
        <taxon>Burkholderiales</taxon>
        <taxon>Burkholderiaceae</taxon>
        <taxon>Caballeronia</taxon>
    </lineage>
</organism>
<dbReference type="RefSeq" id="WP_160109957.1">
    <property type="nucleotide sequence ID" value="NZ_FCON02000006.1"/>
</dbReference>
<dbReference type="Pfam" id="PF03534">
    <property type="entry name" value="SpvB"/>
    <property type="match status" value="1"/>
</dbReference>
<sequence length="2529" mass="280761">MRENGVESESSEAAARASSPFDAPQISLPKGGGAIRGIDEKFTANPATGTGSLSIPLALSAGRSGFGPRLSLSYDSGQGNGPFGLGWSLSLPKISLRTDKGLPCYGRADERQSHYRRIEESDIFVLSGAEDLVPVLDKDKQGAVFVEFDRDSHRVRRYRPRIEGLFARIERWTCLETGVVHWRSISRDNVLTVYGLDGASRIADPADPTHVFSWLICRSYDDRGNAIMYDYATENDCGVDTGRPSECSRSHSANRYLKRVRYGNRVPLLFNPAESGCRASHVEPQDLDRAGWMFEAVFDYGEEHHCETAPDEAGRVFSRASPDPQAEWTVRKDSFSTYRSGFEIRTHRLCRRVLMFHHFERELGIPAALVRSLSLQYREKSVGSFLERVTAFGHRHLGEGRYLTRSLAPADFFYTDSPLEDPLFDGYELKEVQPDSLDNLPAAVGTDDYRFVDLDGEGISGVLAEQDATWFYKPNRGEGRLGAVETVSLRPATANFASGQQLMDLSGDGTLDLVALSPDGGFFSRTDDAKWVGFQPFRSLPVQNWADPNLRFVDLTGDGIADVLVTEDEAFTWHRSLGEQGFGPGIRVAVPLEEGRGPCVIFGDGTQSIYLADMTGDGLADLVRIRNGEICYWPNLGYGRFGAKVVMEDAPWFDDADLFDQKRIRLADVDGSGTTDIIYLGGKHVQIYLNETGNAWHGVRKLKAFARIDDLSSVTVADFLGRGTACLLWSSSLPGDSGRHIRYVDLMCGVKPHLFCRTVNNLGAETRITYASSTRFYLADKAAGTPWITRLPFPVHVVDRVETYDHVSRNRFVTRYSYHHGFYDGKEREFRGFGRVDQLDTEEIGSLASSSDQSETTNADAASSVAPVLTRTWFHTGVFLKGGRVSRHLAREYYSEFSDAMLLEDTVLPAGLSPEEAREACRALKGSMLRQEVYALDAKKESTRPYSVTESNLTVRLVQERGPNRHAVLFAHAREQVICAYERRLYEIDNCLRADPRVSHNVVLEVDGYGNVLKSVAIAYGRRLTENAQDFQKRVLLTLTENDHTNAVDCPDAYRAPLPAEQRLFELRGLTPDNGTRGVTNLFLFREIASKVALLDDACRDIPFEEWRSDDGCVGRRLLKKTRTLYRSNDLAELLPLGHLQSLALPGENYGLATPAQCLRDKFGPDETALRVEGGYVDLDGDNEWWAPSGRVFYSPEAGAHPAHGLRHAAAHFFIPRRYTDPFGNSTNVVLDAHDLMPVETTDAAGNVTRAEIDYRMLAPRLQIDANGNRSEAAFDALGLVTGTAAQGKDGEAQGDSLEGFDPDLDPRTVRAFLHDPRGASGRLLGRATTRMVYDVERYLHSNGPAFAAAIVRETHESDLEAGQQTRTQVHIAFSDGFGREIQKKVQAEPGPVKPGGDVIAQRWIGSGWTIFNNKGKPVRKYEPFFSAVPDFEFAAVEGVSPILLYDPLGRVVATLHPDHTFEKVVFDPWQQLNWDANDTVRLNPKTDPDVGELVSRLPDPDYLPTWYGPRVTGALGEGEKTAALGAARHAGTPSVVHFDSLGRSVLTVVDNGVDDAGRPRKYATRAALDVEGNSREVIDTLGRCVMRYDYDMAGRRVHQSSMEAGERWTLNDISAKPIRGWNSRLFMFRTEYDPLRRPVRQFVQGGDPYERNGGANACEMLFERTIYGDEPDSGLTEHRQRAANLRGRVFRHFDTAGVTTADLYDFKGNVLRTSRQFARDYRSAPDWSKTPTLESRRFEGCTAYDALNRPVTSSTPDGSIYRPAYNDAGLIERIDVALRAAHCKAPPAWTPFVRNIDYNSRAQRNRVDYANGVTTSFEYDPATFRLARLRTTRPPDRDARAAEIFGDAACIQDLHYHYDPVGNITQIVNRALRTVFHDNQRVDATCRYTYDSLYRLTAATGREHVLQSAFRPAPADDNYRDYPFAGASAQGSLQSLDAYSESYEYDPVGNFLRAAHRAPHNNWTRHYAYEEASLVEPQQRGNRLSHTQLGAESGSPPERYLHDAHGNIVQMPHLPVMRWDFKDRLAGSGRQVVNCGVPETTYYVYDAGGKRVRKVTERANGSRKNERLYVGGFERFHEFGADGETLELERDTLHVMDEQQRVAIVETLTLERDHPLLSIAPLLRFQLANHLGSASMELDEAASIISYEEYSPYGSTTFQTGRSASEVKQKRYRYTGKERDDENGFTYHDARYYAPWLARWTACDPLGLEAGVNAYQYTHGDPVRYRDPDGRDDEDTLNKNLDRAGRFLAIMGGPTTIGARSLSKAIGDNIATYIKKGSDAGNKELEQNADQLIISNIPVVGTVAAVRSSAREAAASVAKAEASKSKLDAAGHYVDAGLTFTETAVLVAADVITLGHAVKQGKLFSKPIEKNSPKFVPPESRPQAVSPAKPAPELPADSAARPPAGPKTAPLKADAGLIHGVDQYRGGQTLLTAKVELPGGEVIKVAVPNEGGGWRPEQKAMAEKLGYQPLEASDPGSKMHAEGELEVFREKNKAKVLEWAISRGTEGNSIVCNEGCRNFTKNWGTQQQ</sequence>
<dbReference type="InterPro" id="IPR003284">
    <property type="entry name" value="Sal_SpvB"/>
</dbReference>
<comment type="subcellular location">
    <subcellularLocation>
        <location evidence="1">Secreted</location>
    </subcellularLocation>
</comment>
<dbReference type="InterPro" id="IPR013517">
    <property type="entry name" value="FG-GAP"/>
</dbReference>
<evidence type="ECO:0000313" key="9">
    <source>
        <dbReference type="Proteomes" id="UP000054770"/>
    </source>
</evidence>
<name>A0A158FNR1_9BURK</name>
<feature type="region of interest" description="Disordered" evidence="5">
    <location>
        <begin position="1"/>
        <end position="32"/>
    </location>
</feature>
<accession>A0A158FNR1</accession>
<dbReference type="InterPro" id="IPR050708">
    <property type="entry name" value="T6SS_VgrG/RHS"/>
</dbReference>
<evidence type="ECO:0000256" key="4">
    <source>
        <dbReference type="ARBA" id="ARBA00023026"/>
    </source>
</evidence>
<dbReference type="NCBIfam" id="TIGR03696">
    <property type="entry name" value="Rhs_assc_core"/>
    <property type="match status" value="1"/>
</dbReference>
<gene>
    <name evidence="8" type="ORF">AWB68_00824</name>
</gene>
<dbReference type="InterPro" id="IPR022385">
    <property type="entry name" value="Rhs_assc_core"/>
</dbReference>
<keyword evidence="9" id="KW-1185">Reference proteome</keyword>
<evidence type="ECO:0000256" key="5">
    <source>
        <dbReference type="SAM" id="MobiDB-lite"/>
    </source>
</evidence>
<dbReference type="InterPro" id="IPR022045">
    <property type="entry name" value="TcdB_toxin_mid/N"/>
</dbReference>
<evidence type="ECO:0000313" key="8">
    <source>
        <dbReference type="EMBL" id="SAL21494.1"/>
    </source>
</evidence>
<evidence type="ECO:0000259" key="6">
    <source>
        <dbReference type="Pfam" id="PF12255"/>
    </source>
</evidence>
<proteinExistence type="predicted"/>
<evidence type="ECO:0000259" key="7">
    <source>
        <dbReference type="Pfam" id="PF12256"/>
    </source>
</evidence>
<evidence type="ECO:0000256" key="1">
    <source>
        <dbReference type="ARBA" id="ARBA00004613"/>
    </source>
</evidence>
<dbReference type="EMBL" id="FCON02000006">
    <property type="protein sequence ID" value="SAL21494.1"/>
    <property type="molecule type" value="Genomic_DNA"/>
</dbReference>
<keyword evidence="2" id="KW-0964">Secreted</keyword>
<keyword evidence="3" id="KW-0732">Signal</keyword>
<dbReference type="GO" id="GO:0005576">
    <property type="term" value="C:extracellular region"/>
    <property type="evidence" value="ECO:0007669"/>
    <property type="project" value="UniProtKB-SubCell"/>
</dbReference>
<reference evidence="8" key="1">
    <citation type="submission" date="2016-01" db="EMBL/GenBank/DDBJ databases">
        <authorList>
            <person name="Peeters C."/>
        </authorList>
    </citation>
    <scope>NUCLEOTIDE SEQUENCE [LARGE SCALE GENOMIC DNA]</scope>
    <source>
        <strain evidence="8">LMG 22940</strain>
    </source>
</reference>
<dbReference type="InterPro" id="IPR022044">
    <property type="entry name" value="TcdB_toxin_mid/C"/>
</dbReference>
<dbReference type="Proteomes" id="UP000054770">
    <property type="component" value="Unassembled WGS sequence"/>
</dbReference>
<feature type="region of interest" description="Disordered" evidence="5">
    <location>
        <begin position="2369"/>
        <end position="2410"/>
    </location>
</feature>
<dbReference type="SUPFAM" id="SSF69318">
    <property type="entry name" value="Integrin alpha N-terminal domain"/>
    <property type="match status" value="1"/>
</dbReference>
<feature type="compositionally biased region" description="Low complexity" evidence="5">
    <location>
        <begin position="7"/>
        <end position="19"/>
    </location>
</feature>
<feature type="domain" description="Insecticide toxin TcdB middle/C-terminal" evidence="6">
    <location>
        <begin position="920"/>
        <end position="1035"/>
    </location>
</feature>